<sequence>LRSYECSTSAFPVGAFLLISLELWQKHTLEIRQVRDAVSAVFHTLLLHRSMGKFNFKSENNYQVGSIGVEEVDCDSIDLTYVRVNSSKLVSYVQTEVDTFCYDLEKAVELPSTSRNLTSFPSCPYGVPLCSTKISLEFFQRRKRQWLMPEEEVPWEVWQLQLDIVSITENEYFTRMKEIVADSLSDIVLSTCGAINKPQYMPKIPTRSELMKVFDDSFPDCQPYLFRITKPTLGDRSDSAGLLGNLNFRSVKRLLKDTLSV</sequence>
<evidence type="ECO:0000313" key="4">
    <source>
        <dbReference type="WBParaSite" id="EVEC_0000410301-mRNA-1"/>
    </source>
</evidence>
<dbReference type="PANTHER" id="PTHR13292:SF0">
    <property type="entry name" value="AUTOPHAGY-RELATED PROTEIN 101"/>
    <property type="match status" value="1"/>
</dbReference>
<accession>A0A0N4V287</accession>
<evidence type="ECO:0000256" key="1">
    <source>
        <dbReference type="ARBA" id="ARBA00007130"/>
    </source>
</evidence>
<dbReference type="InterPro" id="IPR012445">
    <property type="entry name" value="ATG101"/>
</dbReference>
<evidence type="ECO:0000256" key="2">
    <source>
        <dbReference type="ARBA" id="ARBA00018874"/>
    </source>
</evidence>
<dbReference type="GO" id="GO:0000045">
    <property type="term" value="P:autophagosome assembly"/>
    <property type="evidence" value="ECO:0007669"/>
    <property type="project" value="TreeGrafter"/>
</dbReference>
<organism evidence="4">
    <name type="scientific">Enterobius vermicularis</name>
    <name type="common">Human pinworm</name>
    <dbReference type="NCBI Taxonomy" id="51028"/>
    <lineage>
        <taxon>Eukaryota</taxon>
        <taxon>Metazoa</taxon>
        <taxon>Ecdysozoa</taxon>
        <taxon>Nematoda</taxon>
        <taxon>Chromadorea</taxon>
        <taxon>Rhabditida</taxon>
        <taxon>Spirurina</taxon>
        <taxon>Oxyuridomorpha</taxon>
        <taxon>Oxyuroidea</taxon>
        <taxon>Oxyuridae</taxon>
        <taxon>Enterobius</taxon>
    </lineage>
</organism>
<dbReference type="GO" id="GO:0019901">
    <property type="term" value="F:protein kinase binding"/>
    <property type="evidence" value="ECO:0007669"/>
    <property type="project" value="TreeGrafter"/>
</dbReference>
<dbReference type="PANTHER" id="PTHR13292">
    <property type="entry name" value="AUTOPHAGY-RELATED PROTEIN 101"/>
    <property type="match status" value="1"/>
</dbReference>
<keyword evidence="3" id="KW-0072">Autophagy</keyword>
<dbReference type="AlphaFoldDB" id="A0A0N4V287"/>
<comment type="similarity">
    <text evidence="1">Belongs to the ATG101 family.</text>
</comment>
<dbReference type="GO" id="GO:0000407">
    <property type="term" value="C:phagophore assembly site"/>
    <property type="evidence" value="ECO:0007669"/>
    <property type="project" value="TreeGrafter"/>
</dbReference>
<dbReference type="WBParaSite" id="EVEC_0000410301-mRNA-1">
    <property type="protein sequence ID" value="EVEC_0000410301-mRNA-1"/>
    <property type="gene ID" value="EVEC_0000410301"/>
</dbReference>
<name>A0A0N4V287_ENTVE</name>
<evidence type="ECO:0000256" key="3">
    <source>
        <dbReference type="ARBA" id="ARBA00023006"/>
    </source>
</evidence>
<protein>
    <recommendedName>
        <fullName evidence="2">Autophagy-related protein 101</fullName>
    </recommendedName>
</protein>
<reference evidence="4" key="1">
    <citation type="submission" date="2017-02" db="UniProtKB">
        <authorList>
            <consortium name="WormBaseParasite"/>
        </authorList>
    </citation>
    <scope>IDENTIFICATION</scope>
</reference>
<dbReference type="Pfam" id="PF07855">
    <property type="entry name" value="ATG101"/>
    <property type="match status" value="1"/>
</dbReference>
<proteinExistence type="inferred from homology"/>
<dbReference type="GO" id="GO:1990316">
    <property type="term" value="C:Atg1/ULK1 kinase complex"/>
    <property type="evidence" value="ECO:0007669"/>
    <property type="project" value="TreeGrafter"/>
</dbReference>